<dbReference type="Proteomes" id="UP001589854">
    <property type="component" value="Unassembled WGS sequence"/>
</dbReference>
<dbReference type="InterPro" id="IPR000914">
    <property type="entry name" value="SBP_5_dom"/>
</dbReference>
<evidence type="ECO:0000313" key="2">
    <source>
        <dbReference type="EMBL" id="MFC0270837.1"/>
    </source>
</evidence>
<comment type="caution">
    <text evidence="2">The sequence shown here is derived from an EMBL/GenBank/DDBJ whole genome shotgun (WGS) entry which is preliminary data.</text>
</comment>
<dbReference type="Pfam" id="PF00496">
    <property type="entry name" value="SBP_bac_5"/>
    <property type="match status" value="1"/>
</dbReference>
<evidence type="ECO:0000313" key="3">
    <source>
        <dbReference type="Proteomes" id="UP001589854"/>
    </source>
</evidence>
<organism evidence="2 3">
    <name type="scientific">Metabacillus herbersteinensis</name>
    <dbReference type="NCBI Taxonomy" id="283816"/>
    <lineage>
        <taxon>Bacteria</taxon>
        <taxon>Bacillati</taxon>
        <taxon>Bacillota</taxon>
        <taxon>Bacilli</taxon>
        <taxon>Bacillales</taxon>
        <taxon>Bacillaceae</taxon>
        <taxon>Metabacillus</taxon>
    </lineage>
</organism>
<keyword evidence="3" id="KW-1185">Reference proteome</keyword>
<protein>
    <submittedName>
        <fullName evidence="2">ABC transporter substrate-binding protein</fullName>
    </submittedName>
</protein>
<name>A0ABV6GD07_9BACI</name>
<sequence>MSNMVKQTFVQVDEALLIKPLGTINVVDPSPFNWLYILFNTMEEAVRADFDGRVIPSLAASYQWVDETTLEMKLRKDAQFHNSELFSALNVKQNFDELQRWFAPHPPGTWLNFPKETTLEVVDNFTVRFHFPKRDGLALGKMRGNHFANLQFWQQLGFGYAKIGTAEGHW</sequence>
<feature type="domain" description="Solute-binding protein family 5" evidence="1">
    <location>
        <begin position="54"/>
        <end position="140"/>
    </location>
</feature>
<dbReference type="SUPFAM" id="SSF53850">
    <property type="entry name" value="Periplasmic binding protein-like II"/>
    <property type="match status" value="1"/>
</dbReference>
<reference evidence="2 3" key="1">
    <citation type="submission" date="2024-09" db="EMBL/GenBank/DDBJ databases">
        <authorList>
            <person name="Sun Q."/>
            <person name="Mori K."/>
        </authorList>
    </citation>
    <scope>NUCLEOTIDE SEQUENCE [LARGE SCALE GENOMIC DNA]</scope>
    <source>
        <strain evidence="2 3">CCM 7228</strain>
    </source>
</reference>
<dbReference type="EMBL" id="JBHLVO010000003">
    <property type="protein sequence ID" value="MFC0270837.1"/>
    <property type="molecule type" value="Genomic_DNA"/>
</dbReference>
<dbReference type="Gene3D" id="3.40.190.10">
    <property type="entry name" value="Periplasmic binding protein-like II"/>
    <property type="match status" value="1"/>
</dbReference>
<gene>
    <name evidence="2" type="ORF">ACFFIX_05165</name>
</gene>
<evidence type="ECO:0000259" key="1">
    <source>
        <dbReference type="Pfam" id="PF00496"/>
    </source>
</evidence>
<accession>A0ABV6GD07</accession>
<proteinExistence type="predicted"/>